<protein>
    <recommendedName>
        <fullName evidence="4">Transporter</fullName>
    </recommendedName>
</protein>
<dbReference type="Proteomes" id="UP001268089">
    <property type="component" value="Unassembled WGS sequence"/>
</dbReference>
<keyword evidence="1" id="KW-0812">Transmembrane</keyword>
<feature type="transmembrane region" description="Helical" evidence="1">
    <location>
        <begin position="79"/>
        <end position="100"/>
    </location>
</feature>
<gene>
    <name evidence="2" type="ORF">J2X15_004154</name>
</gene>
<keyword evidence="1" id="KW-0472">Membrane</keyword>
<dbReference type="RefSeq" id="WP_310346753.1">
    <property type="nucleotide sequence ID" value="NZ_JAVDXO010000015.1"/>
</dbReference>
<organism evidence="2 3">
    <name type="scientific">Rhodoferax saidenbachensis</name>
    <dbReference type="NCBI Taxonomy" id="1484693"/>
    <lineage>
        <taxon>Bacteria</taxon>
        <taxon>Pseudomonadati</taxon>
        <taxon>Pseudomonadota</taxon>
        <taxon>Betaproteobacteria</taxon>
        <taxon>Burkholderiales</taxon>
        <taxon>Comamonadaceae</taxon>
        <taxon>Rhodoferax</taxon>
    </lineage>
</organism>
<feature type="transmembrane region" description="Helical" evidence="1">
    <location>
        <begin position="47"/>
        <end position="67"/>
    </location>
</feature>
<keyword evidence="3" id="KW-1185">Reference proteome</keyword>
<reference evidence="2 3" key="1">
    <citation type="submission" date="2023-07" db="EMBL/GenBank/DDBJ databases">
        <title>Sorghum-associated microbial communities from plants grown in Nebraska, USA.</title>
        <authorList>
            <person name="Schachtman D."/>
        </authorList>
    </citation>
    <scope>NUCLEOTIDE SEQUENCE [LARGE SCALE GENOMIC DNA]</scope>
    <source>
        <strain evidence="2 3">BE308</strain>
    </source>
</reference>
<evidence type="ECO:0000313" key="2">
    <source>
        <dbReference type="EMBL" id="MDR7308831.1"/>
    </source>
</evidence>
<dbReference type="EMBL" id="JAVDXO010000015">
    <property type="protein sequence ID" value="MDR7308831.1"/>
    <property type="molecule type" value="Genomic_DNA"/>
</dbReference>
<evidence type="ECO:0000256" key="1">
    <source>
        <dbReference type="SAM" id="Phobius"/>
    </source>
</evidence>
<proteinExistence type="predicted"/>
<evidence type="ECO:0000313" key="3">
    <source>
        <dbReference type="Proteomes" id="UP001268089"/>
    </source>
</evidence>
<feature type="transmembrane region" description="Helical" evidence="1">
    <location>
        <begin position="106"/>
        <end position="123"/>
    </location>
</feature>
<evidence type="ECO:0008006" key="4">
    <source>
        <dbReference type="Google" id="ProtNLM"/>
    </source>
</evidence>
<name>A0ABU1ZV27_9BURK</name>
<keyword evidence="1" id="KW-1133">Transmembrane helix</keyword>
<comment type="caution">
    <text evidence="2">The sequence shown here is derived from an EMBL/GenBank/DDBJ whole genome shotgun (WGS) entry which is preliminary data.</text>
</comment>
<sequence length="129" mass="13336">MSSLSVLTTPVWTRRVLWLDAVTGVGTALLQLEAQATVSSLLGMPAALVQASAWVVLVFVVYIGFLLAQRELPRAGVRLLALGNGAWVVASLWLALGAGVALSPLGVGYVLAQAAFVGMLAYLQAAAST</sequence>
<accession>A0ABU1ZV27</accession>